<accession>A0A9P0B417</accession>
<dbReference type="Pfam" id="PF00685">
    <property type="entry name" value="Sulfotransfer_1"/>
    <property type="match status" value="1"/>
</dbReference>
<dbReference type="InterPro" id="IPR000863">
    <property type="entry name" value="Sulfotransferase_dom"/>
</dbReference>
<dbReference type="AlphaFoldDB" id="A0A9P0B417"/>
<organism evidence="4 5">
    <name type="scientific">Brassicogethes aeneus</name>
    <name type="common">Rape pollen beetle</name>
    <name type="synonym">Meligethes aeneus</name>
    <dbReference type="NCBI Taxonomy" id="1431903"/>
    <lineage>
        <taxon>Eukaryota</taxon>
        <taxon>Metazoa</taxon>
        <taxon>Ecdysozoa</taxon>
        <taxon>Arthropoda</taxon>
        <taxon>Hexapoda</taxon>
        <taxon>Insecta</taxon>
        <taxon>Pterygota</taxon>
        <taxon>Neoptera</taxon>
        <taxon>Endopterygota</taxon>
        <taxon>Coleoptera</taxon>
        <taxon>Polyphaga</taxon>
        <taxon>Cucujiformia</taxon>
        <taxon>Nitidulidae</taxon>
        <taxon>Meligethinae</taxon>
        <taxon>Brassicogethes</taxon>
    </lineage>
</organism>
<gene>
    <name evidence="4" type="ORF">MELIAE_LOCUS6062</name>
</gene>
<feature type="domain" description="Sulfotransferase" evidence="3">
    <location>
        <begin position="65"/>
        <end position="333"/>
    </location>
</feature>
<reference evidence="4" key="1">
    <citation type="submission" date="2021-12" db="EMBL/GenBank/DDBJ databases">
        <authorList>
            <person name="King R."/>
        </authorList>
    </citation>
    <scope>NUCLEOTIDE SEQUENCE</scope>
</reference>
<dbReference type="InterPro" id="IPR027417">
    <property type="entry name" value="P-loop_NTPase"/>
</dbReference>
<dbReference type="GO" id="GO:0008146">
    <property type="term" value="F:sulfotransferase activity"/>
    <property type="evidence" value="ECO:0007669"/>
    <property type="project" value="InterPro"/>
</dbReference>
<proteinExistence type="inferred from homology"/>
<evidence type="ECO:0000313" key="5">
    <source>
        <dbReference type="Proteomes" id="UP001154078"/>
    </source>
</evidence>
<comment type="similarity">
    <text evidence="1">Belongs to the sulfotransferase 1 family.</text>
</comment>
<evidence type="ECO:0000313" key="4">
    <source>
        <dbReference type="EMBL" id="CAH0554476.1"/>
    </source>
</evidence>
<dbReference type="Proteomes" id="UP001154078">
    <property type="component" value="Chromosome 4"/>
</dbReference>
<evidence type="ECO:0000259" key="3">
    <source>
        <dbReference type="Pfam" id="PF00685"/>
    </source>
</evidence>
<keyword evidence="5" id="KW-1185">Reference proteome</keyword>
<name>A0A9P0B417_BRAAE</name>
<dbReference type="SUPFAM" id="SSF52540">
    <property type="entry name" value="P-loop containing nucleoside triphosphate hydrolases"/>
    <property type="match status" value="1"/>
</dbReference>
<protein>
    <recommendedName>
        <fullName evidence="3">Sulfotransferase domain-containing protein</fullName>
    </recommendedName>
</protein>
<dbReference type="PANTHER" id="PTHR11783">
    <property type="entry name" value="SULFOTRANSFERASE SULT"/>
    <property type="match status" value="1"/>
</dbReference>
<evidence type="ECO:0000256" key="1">
    <source>
        <dbReference type="ARBA" id="ARBA00005771"/>
    </source>
</evidence>
<keyword evidence="2" id="KW-0808">Transferase</keyword>
<dbReference type="EMBL" id="OV121135">
    <property type="protein sequence ID" value="CAH0554476.1"/>
    <property type="molecule type" value="Genomic_DNA"/>
</dbReference>
<dbReference type="Gene3D" id="3.40.50.300">
    <property type="entry name" value="P-loop containing nucleotide triphosphate hydrolases"/>
    <property type="match status" value="1"/>
</dbReference>
<evidence type="ECO:0000256" key="2">
    <source>
        <dbReference type="ARBA" id="ARBA00022679"/>
    </source>
</evidence>
<sequence>MFCGVKFRKKKSADKKDKNDYLSKLLEEKYTSIFRPGYVEIDGVTLPRRYKELKNDIDDFDVFEDDIWICSFPKTGTTWTQEMIWMIVNNLDFKGGEENLGHRSPFLEVTSLFDYRKFMENNPDFKPPPFIEDSLGYIKTKKGAICLKTHLPWNLLPKQIQSGVKQPKIIYVSRNPKDTCISYYHHSKLIEGYNGNFDEFCELFLGGKLCFAPYWDHVLQFWKKRDDPNILFITYEDMKKDLPSVIKTVSAFLEKNLTEEQVHLLTAHLSFESMKNNKAVNYEMIQELNKKYNLTNGEGTFMRSGIVGDHKAHMSESMIKKFDLWTKENTKNTQLNY</sequence>
<dbReference type="OrthoDB" id="205623at2759"/>